<evidence type="ECO:0000313" key="2">
    <source>
        <dbReference type="Proteomes" id="UP000184315"/>
    </source>
</evidence>
<evidence type="ECO:0000313" key="1">
    <source>
        <dbReference type="EMBL" id="CUR35682.1"/>
    </source>
</evidence>
<name>A0A1J1LUI4_9CYAN</name>
<dbReference type="AlphaFoldDB" id="A0A1J1LUI4"/>
<dbReference type="EMBL" id="CZDF01000176">
    <property type="protein sequence ID" value="CUR35682.1"/>
    <property type="molecule type" value="Genomic_DNA"/>
</dbReference>
<dbReference type="STRING" id="671072.PL9214690001"/>
<dbReference type="Proteomes" id="UP000184315">
    <property type="component" value="Unassembled WGS sequence"/>
</dbReference>
<sequence length="176" mass="18831">MFAANSYHPNIQLGYNNSNDGNNAKILTTNNSSFTFNVTASPYQKIHLFATGTHGSGTIDIKFNYSDGSNSTSTATIEDIATSITESASSYYLINGLDLSNDTTGSSYWDFNGGNIFGLGLTPDTTKILQSITITRTSGTGADTWLNFFGATGEYNNSAPVLTLFCHSPKSTSNKK</sequence>
<reference evidence="2" key="1">
    <citation type="submission" date="2015-10" db="EMBL/GenBank/DDBJ databases">
        <authorList>
            <person name="Regsiter A."/>
            <person name="william w."/>
        </authorList>
    </citation>
    <scope>NUCLEOTIDE SEQUENCE [LARGE SCALE GENOMIC DNA]</scope>
</reference>
<gene>
    <name evidence="1" type="ORF">PL9214690001</name>
</gene>
<keyword evidence="2" id="KW-1185">Reference proteome</keyword>
<accession>A0A1J1LUI4</accession>
<organism evidence="1 2">
    <name type="scientific">Planktothrix tepida PCC 9214</name>
    <dbReference type="NCBI Taxonomy" id="671072"/>
    <lineage>
        <taxon>Bacteria</taxon>
        <taxon>Bacillati</taxon>
        <taxon>Cyanobacteriota</taxon>
        <taxon>Cyanophyceae</taxon>
        <taxon>Oscillatoriophycideae</taxon>
        <taxon>Oscillatoriales</taxon>
        <taxon>Microcoleaceae</taxon>
        <taxon>Planktothrix</taxon>
    </lineage>
</organism>
<proteinExistence type="predicted"/>
<protein>
    <submittedName>
        <fullName evidence="1">Uncharacterized protein</fullName>
    </submittedName>
</protein>